<keyword evidence="6" id="KW-0349">Heme</keyword>
<keyword evidence="8" id="KW-1185">Reference proteome</keyword>
<dbReference type="CDD" id="cd11040">
    <property type="entry name" value="CYP7_CYP8-like"/>
    <property type="match status" value="1"/>
</dbReference>
<dbReference type="EMBL" id="JAFFGZ010000007">
    <property type="protein sequence ID" value="KAK4642311.1"/>
    <property type="molecule type" value="Genomic_DNA"/>
</dbReference>
<dbReference type="PRINTS" id="PR00465">
    <property type="entry name" value="EP450IV"/>
</dbReference>
<evidence type="ECO:0000256" key="2">
    <source>
        <dbReference type="ARBA" id="ARBA00010617"/>
    </source>
</evidence>
<evidence type="ECO:0000256" key="6">
    <source>
        <dbReference type="RuleBase" id="RU000461"/>
    </source>
</evidence>
<dbReference type="InterPro" id="IPR017972">
    <property type="entry name" value="Cyt_P450_CS"/>
</dbReference>
<dbReference type="Proteomes" id="UP001322138">
    <property type="component" value="Unassembled WGS sequence"/>
</dbReference>
<gene>
    <name evidence="7" type="ORF">QC761_0083210</name>
</gene>
<dbReference type="GeneID" id="87892198"/>
<organism evidence="7 8">
    <name type="scientific">Podospora bellae-mahoneyi</name>
    <dbReference type="NCBI Taxonomy" id="2093777"/>
    <lineage>
        <taxon>Eukaryota</taxon>
        <taxon>Fungi</taxon>
        <taxon>Dikarya</taxon>
        <taxon>Ascomycota</taxon>
        <taxon>Pezizomycotina</taxon>
        <taxon>Sordariomycetes</taxon>
        <taxon>Sordariomycetidae</taxon>
        <taxon>Sordariales</taxon>
        <taxon>Podosporaceae</taxon>
        <taxon>Podospora</taxon>
    </lineage>
</organism>
<keyword evidence="3 6" id="KW-0479">Metal-binding</keyword>
<reference evidence="7 8" key="1">
    <citation type="journal article" date="2023" name="bioRxiv">
        <title>High-quality genome assemblies of four members of thePodospora anserinaspecies complex.</title>
        <authorList>
            <person name="Ament-Velasquez S.L."/>
            <person name="Vogan A.A."/>
            <person name="Wallerman O."/>
            <person name="Hartmann F."/>
            <person name="Gautier V."/>
            <person name="Silar P."/>
            <person name="Giraud T."/>
            <person name="Johannesson H."/>
        </authorList>
    </citation>
    <scope>NUCLEOTIDE SEQUENCE [LARGE SCALE GENOMIC DNA]</scope>
    <source>
        <strain evidence="7 8">CBS 112042</strain>
    </source>
</reference>
<name>A0ABR0FEB9_9PEZI</name>
<dbReference type="RefSeq" id="XP_062731287.1">
    <property type="nucleotide sequence ID" value="XM_062872879.1"/>
</dbReference>
<dbReference type="InterPro" id="IPR002403">
    <property type="entry name" value="Cyt_P450_E_grp-IV"/>
</dbReference>
<comment type="cofactor">
    <cofactor evidence="1">
        <name>heme</name>
        <dbReference type="ChEBI" id="CHEBI:30413"/>
    </cofactor>
</comment>
<keyword evidence="4 6" id="KW-0408">Iron</keyword>
<evidence type="ECO:0000313" key="7">
    <source>
        <dbReference type="EMBL" id="KAK4642311.1"/>
    </source>
</evidence>
<dbReference type="PANTHER" id="PTHR47582">
    <property type="entry name" value="P450, PUTATIVE (EUROFUNG)-RELATED"/>
    <property type="match status" value="1"/>
</dbReference>
<accession>A0ABR0FEB9</accession>
<evidence type="ECO:0000256" key="4">
    <source>
        <dbReference type="ARBA" id="ARBA00023004"/>
    </source>
</evidence>
<protein>
    <recommendedName>
        <fullName evidence="9">25-hydroxycholesterol 7-alpha-hydroxylase</fullName>
    </recommendedName>
</protein>
<proteinExistence type="inferred from homology"/>
<evidence type="ECO:0000256" key="3">
    <source>
        <dbReference type="ARBA" id="ARBA00022723"/>
    </source>
</evidence>
<evidence type="ECO:0000313" key="8">
    <source>
        <dbReference type="Proteomes" id="UP001322138"/>
    </source>
</evidence>
<keyword evidence="5 6" id="KW-0503">Monooxygenase</keyword>
<evidence type="ECO:0000256" key="1">
    <source>
        <dbReference type="ARBA" id="ARBA00001971"/>
    </source>
</evidence>
<dbReference type="InterPro" id="IPR053007">
    <property type="entry name" value="CYP450_monoxygenase_sec-met"/>
</dbReference>
<evidence type="ECO:0008006" key="9">
    <source>
        <dbReference type="Google" id="ProtNLM"/>
    </source>
</evidence>
<evidence type="ECO:0000256" key="5">
    <source>
        <dbReference type="ARBA" id="ARBA00023033"/>
    </source>
</evidence>
<dbReference type="PANTHER" id="PTHR47582:SF1">
    <property type="entry name" value="P450, PUTATIVE (EUROFUNG)-RELATED"/>
    <property type="match status" value="1"/>
</dbReference>
<dbReference type="SUPFAM" id="SSF48264">
    <property type="entry name" value="Cytochrome P450"/>
    <property type="match status" value="1"/>
</dbReference>
<comment type="similarity">
    <text evidence="2 6">Belongs to the cytochrome P450 family.</text>
</comment>
<dbReference type="InterPro" id="IPR036396">
    <property type="entry name" value="Cyt_P450_sf"/>
</dbReference>
<comment type="caution">
    <text evidence="7">The sequence shown here is derived from an EMBL/GenBank/DDBJ whole genome shotgun (WGS) entry which is preliminary data.</text>
</comment>
<sequence length="557" mass="63396">MLLTVVYTSFVDLAQEAKALGFVLSEFLSNHTTLAATLSSLAATYLFLFAVLHLTHNEKEPPLVATAVPFLSPVVGMVKWSMDFYTHMKTKHHDLPIYTLRLPGTRLYIVNSLNLILSVQRQWRTLIFPPVSARASEVAMGVSKDALAIIREDMIADTGFFHTFIKATHPSLSSGPALERLSGDAMAVLTASLDNIVDRGSKRARMFEWIHHEFLMATTDSVYGPHNPLRDPANEEGWHNYHPTIIFLMLDLLPHWAFHSAIKSRNQLAKAFQNYHINRRYTEGSDYIRRWTEHFVSWDISASDIGCFHNAAMFSLVANTIPTAFWMIYHVFSDPAVTEDCRKEVLKAVSIHEENSEEICTVRARTIKEHCPTLLSTFQEVFRFHGMANSVRIASEYHMLDGKYLIKKGNIVMMPARVQHHSKEVWGEDVEVFHARRFMRNPGEPRLHPGAFRGFGGGTTLCPGRHFATTEILLFTAMVLLRFDVLPVVGEGKWIMPATKTSSQAEAMEQPDCDIDIELRPRPGAERNWRVSLRKQEKRPLWLRICKEKEGDLLNIT</sequence>
<dbReference type="InterPro" id="IPR001128">
    <property type="entry name" value="Cyt_P450"/>
</dbReference>
<dbReference type="Gene3D" id="1.10.630.10">
    <property type="entry name" value="Cytochrome P450"/>
    <property type="match status" value="1"/>
</dbReference>
<dbReference type="PROSITE" id="PS00086">
    <property type="entry name" value="CYTOCHROME_P450"/>
    <property type="match status" value="1"/>
</dbReference>
<dbReference type="Pfam" id="PF00067">
    <property type="entry name" value="p450"/>
    <property type="match status" value="1"/>
</dbReference>
<keyword evidence="6" id="KW-0560">Oxidoreductase</keyword>